<proteinExistence type="predicted"/>
<accession>A0A425XZW9</accession>
<dbReference type="GO" id="GO:0016787">
    <property type="term" value="F:hydrolase activity"/>
    <property type="evidence" value="ECO:0007669"/>
    <property type="project" value="InterPro"/>
</dbReference>
<protein>
    <recommendedName>
        <fullName evidence="1">Amidohydrolase-related domain-containing protein</fullName>
    </recommendedName>
</protein>
<dbReference type="OrthoDB" id="5450317at2"/>
<dbReference type="EMBL" id="QQWG01000010">
    <property type="protein sequence ID" value="RRG21001.1"/>
    <property type="molecule type" value="Genomic_DNA"/>
</dbReference>
<sequence length="473" mass="55208">MKKFYDIHMHAFDLSHPNLLAFIKREGLLDKKTISDAIFNNFKWHMGLGYSFRWLFPGYIRRLIEEKIDKELIQGYLPRIANTLSIFENPIEYQFLILDYFLKNKEALVNSDNQLKIEKEVYDSMVLCPLLMDFGKKNIELGKDVFYDQTPQKPIKKQVEDVLNAIRIYYTHSLLKNEENKMQLVKDDIVKAKLFEIYPFMGLNTANYTAEKLKALLDKFFSGYENDTPDSRQANLKKKLGHFKNNLDDETQDFTYFFAGIKVYPPLGFKPWPKEDGEELRKVENLYKMCVQKRIPIITHCSGGGFSVFTKEKARELSNPAKGWSEVLNKYPTLKLCFAHFGSLKDEDHKPLGDWRKTIIELTHQYDYTYTDFSCSEGDEYYKALNADIDKEGQTHLKDKILFGTDFSINLFANENEKSYNGYLKRYIDDTHLGEAKKHQLCSINPEQFLFETRLADSAKNTSLKESDYAGIG</sequence>
<organism evidence="2 3">
    <name type="scientific">Ancylomarina euxinus</name>
    <dbReference type="NCBI Taxonomy" id="2283627"/>
    <lineage>
        <taxon>Bacteria</taxon>
        <taxon>Pseudomonadati</taxon>
        <taxon>Bacteroidota</taxon>
        <taxon>Bacteroidia</taxon>
        <taxon>Marinilabiliales</taxon>
        <taxon>Marinifilaceae</taxon>
        <taxon>Ancylomarina</taxon>
    </lineage>
</organism>
<evidence type="ECO:0000313" key="3">
    <source>
        <dbReference type="Proteomes" id="UP000285794"/>
    </source>
</evidence>
<dbReference type="Gene3D" id="3.20.20.140">
    <property type="entry name" value="Metal-dependent hydrolases"/>
    <property type="match status" value="1"/>
</dbReference>
<dbReference type="RefSeq" id="WP_125031001.1">
    <property type="nucleotide sequence ID" value="NZ_JAPXVP010000009.1"/>
</dbReference>
<dbReference type="SUPFAM" id="SSF51556">
    <property type="entry name" value="Metallo-dependent hydrolases"/>
    <property type="match status" value="1"/>
</dbReference>
<dbReference type="Pfam" id="PF04909">
    <property type="entry name" value="Amidohydro_2"/>
    <property type="match status" value="1"/>
</dbReference>
<keyword evidence="3" id="KW-1185">Reference proteome</keyword>
<name>A0A425XZW9_9BACT</name>
<feature type="domain" description="Amidohydrolase-related" evidence="1">
    <location>
        <begin position="256"/>
        <end position="450"/>
    </location>
</feature>
<evidence type="ECO:0000313" key="2">
    <source>
        <dbReference type="EMBL" id="RRG21001.1"/>
    </source>
</evidence>
<evidence type="ECO:0000259" key="1">
    <source>
        <dbReference type="Pfam" id="PF04909"/>
    </source>
</evidence>
<dbReference type="Proteomes" id="UP000285794">
    <property type="component" value="Unassembled WGS sequence"/>
</dbReference>
<gene>
    <name evidence="2" type="ORF">DWB61_11310</name>
</gene>
<reference evidence="2 3" key="1">
    <citation type="submission" date="2018-07" db="EMBL/GenBank/DDBJ databases">
        <title>Draft genome sequence of Ancylomarina sp. M1P.</title>
        <authorList>
            <person name="Yadav S."/>
            <person name="Villanueva L."/>
            <person name="Damste J.S.S."/>
        </authorList>
    </citation>
    <scope>NUCLEOTIDE SEQUENCE [LARGE SCALE GENOMIC DNA]</scope>
    <source>
        <strain evidence="2 3">M1P</strain>
    </source>
</reference>
<dbReference type="InterPro" id="IPR006680">
    <property type="entry name" value="Amidohydro-rel"/>
</dbReference>
<comment type="caution">
    <text evidence="2">The sequence shown here is derived from an EMBL/GenBank/DDBJ whole genome shotgun (WGS) entry which is preliminary data.</text>
</comment>
<dbReference type="AlphaFoldDB" id="A0A425XZW9"/>
<dbReference type="InterPro" id="IPR032466">
    <property type="entry name" value="Metal_Hydrolase"/>
</dbReference>